<dbReference type="EMBL" id="MU003811">
    <property type="protein sequence ID" value="KAF2719448.1"/>
    <property type="molecule type" value="Genomic_DNA"/>
</dbReference>
<dbReference type="PANTHER" id="PTHR11699">
    <property type="entry name" value="ALDEHYDE DEHYDROGENASE-RELATED"/>
    <property type="match status" value="1"/>
</dbReference>
<dbReference type="Proteomes" id="UP000799441">
    <property type="component" value="Unassembled WGS sequence"/>
</dbReference>
<reference evidence="8" key="1">
    <citation type="journal article" date="2020" name="Stud. Mycol.">
        <title>101 Dothideomycetes genomes: a test case for predicting lifestyles and emergence of pathogens.</title>
        <authorList>
            <person name="Haridas S."/>
            <person name="Albert R."/>
            <person name="Binder M."/>
            <person name="Bloem J."/>
            <person name="Labutti K."/>
            <person name="Salamov A."/>
            <person name="Andreopoulos B."/>
            <person name="Baker S."/>
            <person name="Barry K."/>
            <person name="Bills G."/>
            <person name="Bluhm B."/>
            <person name="Cannon C."/>
            <person name="Castanera R."/>
            <person name="Culley D."/>
            <person name="Daum C."/>
            <person name="Ezra D."/>
            <person name="Gonzalez J."/>
            <person name="Henrissat B."/>
            <person name="Kuo A."/>
            <person name="Liang C."/>
            <person name="Lipzen A."/>
            <person name="Lutzoni F."/>
            <person name="Magnuson J."/>
            <person name="Mondo S."/>
            <person name="Nolan M."/>
            <person name="Ohm R."/>
            <person name="Pangilinan J."/>
            <person name="Park H.-J."/>
            <person name="Ramirez L."/>
            <person name="Alfaro M."/>
            <person name="Sun H."/>
            <person name="Tritt A."/>
            <person name="Yoshinaga Y."/>
            <person name="Zwiers L.-H."/>
            <person name="Turgeon B."/>
            <person name="Goodwin S."/>
            <person name="Spatafora J."/>
            <person name="Crous P."/>
            <person name="Grigoriev I."/>
        </authorList>
    </citation>
    <scope>NUCLEOTIDE SEQUENCE</scope>
    <source>
        <strain evidence="8">CBS 116435</strain>
    </source>
</reference>
<feature type="active site" evidence="5">
    <location>
        <position position="302"/>
    </location>
</feature>
<dbReference type="EC" id="1.2.1.3" evidence="3"/>
<dbReference type="CDD" id="cd07098">
    <property type="entry name" value="ALDH_F15-22"/>
    <property type="match status" value="1"/>
</dbReference>
<dbReference type="InterPro" id="IPR016163">
    <property type="entry name" value="Ald_DH_C"/>
</dbReference>
<protein>
    <recommendedName>
        <fullName evidence="3">aldehyde dehydrogenase (NAD(+))</fullName>
        <ecNumber evidence="3">1.2.1.3</ecNumber>
    </recommendedName>
</protein>
<evidence type="ECO:0000256" key="4">
    <source>
        <dbReference type="ARBA" id="ARBA00049194"/>
    </source>
</evidence>
<dbReference type="OrthoDB" id="310895at2759"/>
<dbReference type="GO" id="GO:0004029">
    <property type="term" value="F:aldehyde dehydrogenase (NAD+) activity"/>
    <property type="evidence" value="ECO:0007669"/>
    <property type="project" value="UniProtKB-EC"/>
</dbReference>
<keyword evidence="2 6" id="KW-0560">Oxidoreductase</keyword>
<dbReference type="Gene3D" id="3.40.605.10">
    <property type="entry name" value="Aldehyde Dehydrogenase, Chain A, domain 1"/>
    <property type="match status" value="1"/>
</dbReference>
<evidence type="ECO:0000313" key="9">
    <source>
        <dbReference type="Proteomes" id="UP000799441"/>
    </source>
</evidence>
<dbReference type="Pfam" id="PF00171">
    <property type="entry name" value="Aldedh"/>
    <property type="match status" value="1"/>
</dbReference>
<organism evidence="8 9">
    <name type="scientific">Polychaeton citri CBS 116435</name>
    <dbReference type="NCBI Taxonomy" id="1314669"/>
    <lineage>
        <taxon>Eukaryota</taxon>
        <taxon>Fungi</taxon>
        <taxon>Dikarya</taxon>
        <taxon>Ascomycota</taxon>
        <taxon>Pezizomycotina</taxon>
        <taxon>Dothideomycetes</taxon>
        <taxon>Dothideomycetidae</taxon>
        <taxon>Capnodiales</taxon>
        <taxon>Capnodiaceae</taxon>
        <taxon>Polychaeton</taxon>
    </lineage>
</organism>
<evidence type="ECO:0000256" key="3">
    <source>
        <dbReference type="ARBA" id="ARBA00024226"/>
    </source>
</evidence>
<evidence type="ECO:0000259" key="7">
    <source>
        <dbReference type="Pfam" id="PF00171"/>
    </source>
</evidence>
<dbReference type="InterPro" id="IPR029510">
    <property type="entry name" value="Ald_DH_CS_GLU"/>
</dbReference>
<name>A0A9P4Q2N1_9PEZI</name>
<comment type="similarity">
    <text evidence="1 6">Belongs to the aldehyde dehydrogenase family.</text>
</comment>
<comment type="catalytic activity">
    <reaction evidence="4">
        <text>an aldehyde + NAD(+) + H2O = a carboxylate + NADH + 2 H(+)</text>
        <dbReference type="Rhea" id="RHEA:16185"/>
        <dbReference type="ChEBI" id="CHEBI:15377"/>
        <dbReference type="ChEBI" id="CHEBI:15378"/>
        <dbReference type="ChEBI" id="CHEBI:17478"/>
        <dbReference type="ChEBI" id="CHEBI:29067"/>
        <dbReference type="ChEBI" id="CHEBI:57540"/>
        <dbReference type="ChEBI" id="CHEBI:57945"/>
        <dbReference type="EC" id="1.2.1.3"/>
    </reaction>
</comment>
<dbReference type="SUPFAM" id="SSF53720">
    <property type="entry name" value="ALDH-like"/>
    <property type="match status" value="1"/>
</dbReference>
<accession>A0A9P4Q2N1</accession>
<comment type="caution">
    <text evidence="8">The sequence shown here is derived from an EMBL/GenBank/DDBJ whole genome shotgun (WGS) entry which is preliminary data.</text>
</comment>
<feature type="domain" description="Aldehyde dehydrogenase" evidence="7">
    <location>
        <begin position="66"/>
        <end position="546"/>
    </location>
</feature>
<dbReference type="InterPro" id="IPR016162">
    <property type="entry name" value="Ald_DH_N"/>
</dbReference>
<dbReference type="FunFam" id="3.40.309.10:FF:000024">
    <property type="entry name" value="Betaine aldehyde dehydrogenase"/>
    <property type="match status" value="1"/>
</dbReference>
<dbReference type="FunFam" id="3.40.605.10:FF:000014">
    <property type="entry name" value="aldehyde dehydrogenase 22A1"/>
    <property type="match status" value="1"/>
</dbReference>
<evidence type="ECO:0000256" key="6">
    <source>
        <dbReference type="RuleBase" id="RU003345"/>
    </source>
</evidence>
<dbReference type="InterPro" id="IPR016160">
    <property type="entry name" value="Ald_DH_CS_CYS"/>
</dbReference>
<evidence type="ECO:0000256" key="1">
    <source>
        <dbReference type="ARBA" id="ARBA00009986"/>
    </source>
</evidence>
<evidence type="ECO:0000256" key="5">
    <source>
        <dbReference type="PROSITE-ProRule" id="PRU10007"/>
    </source>
</evidence>
<keyword evidence="9" id="KW-1185">Reference proteome</keyword>
<proteinExistence type="inferred from homology"/>
<evidence type="ECO:0000313" key="8">
    <source>
        <dbReference type="EMBL" id="KAF2719448.1"/>
    </source>
</evidence>
<gene>
    <name evidence="8" type="ORF">K431DRAFT_321735</name>
</gene>
<dbReference type="PROSITE" id="PS00070">
    <property type="entry name" value="ALDEHYDE_DEHYDR_CYS"/>
    <property type="match status" value="1"/>
</dbReference>
<dbReference type="AlphaFoldDB" id="A0A9P4Q2N1"/>
<evidence type="ECO:0000256" key="2">
    <source>
        <dbReference type="ARBA" id="ARBA00023002"/>
    </source>
</evidence>
<dbReference type="InterPro" id="IPR016161">
    <property type="entry name" value="Ald_DH/histidinol_DH"/>
</dbReference>
<dbReference type="Gene3D" id="3.40.309.10">
    <property type="entry name" value="Aldehyde Dehydrogenase, Chain A, domain 2"/>
    <property type="match status" value="1"/>
</dbReference>
<sequence length="588" mass="63350">MASLASSTDYLLNGIGLFLHLLSCQLCSNREDETPVAVNVPIPDQCKDGWAGKLLDPPTIKVPGSTAVQCYCPANGRLLGIVNPDTPNGIDRAIAGAAEAQQVWTRTTFAARRKVLRTVLRFVLDNQESIVRAACLDSGKTRVDATFGEILVTAEKLKWTITHGEKALQTSRRPTNFLMFYKRNEVRYEPLGVVAACVSWNYPFHNFIGPVISALFTGNGIVVKNSEQTAWCTQYYLQIVRAALTACGHPPELVQAITCWPETAGYLTSHPGISHLTFIGSKPVAHEVAKSAARALIPLCVELGGKDAAIILDRPDGRSEGASELARITSIIMRGVFQSAGQNCIGIERVVAMPRAYECLVRALEPRIRALRIGNDLDSSEGGQVDVGAMVSSASFRRLESLIHEAVAQGAILLAGGGHYLHPDHPQGHYFEPTLLVNVTPEMRIAREELFAPICVVMQAQDVSQCIAIANGTLYGLGCSVFGPTNTSLSRQNLARVTRDIKAGMIAVNDFAAFYAVQLPFGGVKGSGYGRFAGEEGLRGLCGTKSTAIPGKLDYPVRDTSAKMGEGVVDVGYGDSWGRFVRGLSKMI</sequence>
<dbReference type="PROSITE" id="PS00687">
    <property type="entry name" value="ALDEHYDE_DEHYDR_GLU"/>
    <property type="match status" value="1"/>
</dbReference>
<dbReference type="InterPro" id="IPR015590">
    <property type="entry name" value="Aldehyde_DH_dom"/>
</dbReference>